<dbReference type="InterPro" id="IPR019887">
    <property type="entry name" value="Tscrpt_reg_AsnC/Lrp_C"/>
</dbReference>
<dbReference type="GO" id="GO:0043200">
    <property type="term" value="P:response to amino acid"/>
    <property type="evidence" value="ECO:0007669"/>
    <property type="project" value="TreeGrafter"/>
</dbReference>
<evidence type="ECO:0000256" key="1">
    <source>
        <dbReference type="ARBA" id="ARBA00023015"/>
    </source>
</evidence>
<feature type="compositionally biased region" description="Polar residues" evidence="4">
    <location>
        <begin position="186"/>
        <end position="200"/>
    </location>
</feature>
<protein>
    <submittedName>
        <fullName evidence="6">DNA-binding transcriptional regulator, Lrp family</fullName>
    </submittedName>
</protein>
<dbReference type="Pfam" id="PF13412">
    <property type="entry name" value="HTH_24"/>
    <property type="match status" value="1"/>
</dbReference>
<dbReference type="PROSITE" id="PS00519">
    <property type="entry name" value="HTH_ASNC_1"/>
    <property type="match status" value="1"/>
</dbReference>
<dbReference type="GO" id="GO:0005829">
    <property type="term" value="C:cytosol"/>
    <property type="evidence" value="ECO:0007669"/>
    <property type="project" value="TreeGrafter"/>
</dbReference>
<dbReference type="SMART" id="SM00344">
    <property type="entry name" value="HTH_ASNC"/>
    <property type="match status" value="1"/>
</dbReference>
<evidence type="ECO:0000256" key="4">
    <source>
        <dbReference type="SAM" id="MobiDB-lite"/>
    </source>
</evidence>
<evidence type="ECO:0000313" key="7">
    <source>
        <dbReference type="Proteomes" id="UP000198891"/>
    </source>
</evidence>
<dbReference type="InterPro" id="IPR019885">
    <property type="entry name" value="Tscrpt_reg_HTH_AsnC-type_CS"/>
</dbReference>
<feature type="domain" description="HTH asnC-type" evidence="5">
    <location>
        <begin position="32"/>
        <end position="93"/>
    </location>
</feature>
<dbReference type="InterPro" id="IPR036390">
    <property type="entry name" value="WH_DNA-bd_sf"/>
</dbReference>
<dbReference type="PANTHER" id="PTHR30154">
    <property type="entry name" value="LEUCINE-RESPONSIVE REGULATORY PROTEIN"/>
    <property type="match status" value="1"/>
</dbReference>
<keyword evidence="2 6" id="KW-0238">DNA-binding</keyword>
<dbReference type="PANTHER" id="PTHR30154:SF34">
    <property type="entry name" value="TRANSCRIPTIONAL REGULATOR AZLB"/>
    <property type="match status" value="1"/>
</dbReference>
<evidence type="ECO:0000259" key="5">
    <source>
        <dbReference type="PROSITE" id="PS50956"/>
    </source>
</evidence>
<dbReference type="AlphaFoldDB" id="A0A1H3KAN7"/>
<name>A0A1H3KAN7_9MICO</name>
<keyword evidence="3" id="KW-0804">Transcription</keyword>
<dbReference type="STRING" id="381665.SAMN05216554_0470"/>
<dbReference type="InterPro" id="IPR000485">
    <property type="entry name" value="AsnC-type_HTH_dom"/>
</dbReference>
<dbReference type="Pfam" id="PF01037">
    <property type="entry name" value="AsnC_trans_reg"/>
    <property type="match status" value="1"/>
</dbReference>
<dbReference type="EMBL" id="FNPZ01000001">
    <property type="protein sequence ID" value="SDY48668.1"/>
    <property type="molecule type" value="Genomic_DNA"/>
</dbReference>
<proteinExistence type="predicted"/>
<dbReference type="Gene3D" id="1.10.10.10">
    <property type="entry name" value="Winged helix-like DNA-binding domain superfamily/Winged helix DNA-binding domain"/>
    <property type="match status" value="1"/>
</dbReference>
<reference evidence="6 7" key="1">
    <citation type="submission" date="2016-10" db="EMBL/GenBank/DDBJ databases">
        <authorList>
            <person name="de Groot N.N."/>
        </authorList>
    </citation>
    <scope>NUCLEOTIDE SEQUENCE [LARGE SCALE GENOMIC DNA]</scope>
    <source>
        <strain evidence="6 7">CGMCC 4.3491</strain>
    </source>
</reference>
<dbReference type="InterPro" id="IPR011008">
    <property type="entry name" value="Dimeric_a/b-barrel"/>
</dbReference>
<dbReference type="Gene3D" id="3.30.70.920">
    <property type="match status" value="1"/>
</dbReference>
<dbReference type="PRINTS" id="PR00033">
    <property type="entry name" value="HTHASNC"/>
</dbReference>
<dbReference type="SUPFAM" id="SSF46785">
    <property type="entry name" value="Winged helix' DNA-binding domain"/>
    <property type="match status" value="1"/>
</dbReference>
<organism evidence="6 7">
    <name type="scientific">Herbiconiux ginsengi</name>
    <dbReference type="NCBI Taxonomy" id="381665"/>
    <lineage>
        <taxon>Bacteria</taxon>
        <taxon>Bacillati</taxon>
        <taxon>Actinomycetota</taxon>
        <taxon>Actinomycetes</taxon>
        <taxon>Micrococcales</taxon>
        <taxon>Microbacteriaceae</taxon>
        <taxon>Herbiconiux</taxon>
    </lineage>
</organism>
<dbReference type="InterPro" id="IPR019888">
    <property type="entry name" value="Tscrpt_reg_AsnC-like"/>
</dbReference>
<sequence>MDELQSRLQKETEMSIIDQAATLPAGQSAAGLDEVNLRILSILRENGRISMSALAERVNVSRASVYNRVEQLTAAGVITGFSAQVDPGKVGLDVCALVFVTVHPQSWHRFREGILQMPDVEYCCITTGEHDAMLLVRSLDIGGVHDFVTGVVAARPEVKSVVSVVVLDEVVRKPYLLPSDIPDRSGSTNRLGMTRFTTAGNGRDSVR</sequence>
<evidence type="ECO:0000256" key="2">
    <source>
        <dbReference type="ARBA" id="ARBA00023125"/>
    </source>
</evidence>
<dbReference type="Proteomes" id="UP000198891">
    <property type="component" value="Unassembled WGS sequence"/>
</dbReference>
<dbReference type="InterPro" id="IPR036388">
    <property type="entry name" value="WH-like_DNA-bd_sf"/>
</dbReference>
<feature type="region of interest" description="Disordered" evidence="4">
    <location>
        <begin position="186"/>
        <end position="207"/>
    </location>
</feature>
<dbReference type="GO" id="GO:0043565">
    <property type="term" value="F:sequence-specific DNA binding"/>
    <property type="evidence" value="ECO:0007669"/>
    <property type="project" value="InterPro"/>
</dbReference>
<evidence type="ECO:0000313" key="6">
    <source>
        <dbReference type="EMBL" id="SDY48668.1"/>
    </source>
</evidence>
<accession>A0A1H3KAN7</accession>
<keyword evidence="7" id="KW-1185">Reference proteome</keyword>
<dbReference type="PROSITE" id="PS50956">
    <property type="entry name" value="HTH_ASNC_2"/>
    <property type="match status" value="1"/>
</dbReference>
<evidence type="ECO:0000256" key="3">
    <source>
        <dbReference type="ARBA" id="ARBA00023163"/>
    </source>
</evidence>
<dbReference type="SUPFAM" id="SSF54909">
    <property type="entry name" value="Dimeric alpha+beta barrel"/>
    <property type="match status" value="1"/>
</dbReference>
<keyword evidence="1" id="KW-0805">Transcription regulation</keyword>
<gene>
    <name evidence="6" type="ORF">SAMN05216554_0470</name>
</gene>